<accession>L5LU77</accession>
<keyword evidence="5" id="KW-0539">Nucleus</keyword>
<evidence type="ECO:0000256" key="4">
    <source>
        <dbReference type="ARBA" id="ARBA00023163"/>
    </source>
</evidence>
<evidence type="ECO:0000313" key="6">
    <source>
        <dbReference type="EMBL" id="ELK29580.1"/>
    </source>
</evidence>
<evidence type="ECO:0000313" key="7">
    <source>
        <dbReference type="Proteomes" id="UP000010556"/>
    </source>
</evidence>
<proteinExistence type="predicted"/>
<reference evidence="7" key="1">
    <citation type="journal article" date="2013" name="Science">
        <title>Comparative analysis of bat genomes provides insight into the evolution of flight and immunity.</title>
        <authorList>
            <person name="Zhang G."/>
            <person name="Cowled C."/>
            <person name="Shi Z."/>
            <person name="Huang Z."/>
            <person name="Bishop-Lilly K.A."/>
            <person name="Fang X."/>
            <person name="Wynne J.W."/>
            <person name="Xiong Z."/>
            <person name="Baker M.L."/>
            <person name="Zhao W."/>
            <person name="Tachedjian M."/>
            <person name="Zhu Y."/>
            <person name="Zhou P."/>
            <person name="Jiang X."/>
            <person name="Ng J."/>
            <person name="Yang L."/>
            <person name="Wu L."/>
            <person name="Xiao J."/>
            <person name="Feng Y."/>
            <person name="Chen Y."/>
            <person name="Sun X."/>
            <person name="Zhang Y."/>
            <person name="Marsh G.A."/>
            <person name="Crameri G."/>
            <person name="Broder C.C."/>
            <person name="Frey K.G."/>
            <person name="Wang L.F."/>
            <person name="Wang J."/>
        </authorList>
    </citation>
    <scope>NUCLEOTIDE SEQUENCE [LARGE SCALE GENOMIC DNA]</scope>
</reference>
<sequence>MSELQGAEQHLESEKLLLCDTLQGELQERMQRLEEDRQSLGISSEWWDDKLPTRGSSRTWGLPAAQQEEEGSPRFWPLPHVHAAGDRHPGGLDGFQKG</sequence>
<evidence type="ECO:0000256" key="3">
    <source>
        <dbReference type="ARBA" id="ARBA00023015"/>
    </source>
</evidence>
<dbReference type="PANTHER" id="PTHR21964">
    <property type="entry name" value="BREAST CANCER METASTASIS-SUPPRESSOR 1"/>
    <property type="match status" value="1"/>
</dbReference>
<name>L5LU77_MYODS</name>
<evidence type="ECO:0000256" key="5">
    <source>
        <dbReference type="ARBA" id="ARBA00023242"/>
    </source>
</evidence>
<gene>
    <name evidence="6" type="ORF">MDA_GLEAN10022679</name>
</gene>
<evidence type="ECO:0000256" key="1">
    <source>
        <dbReference type="ARBA" id="ARBA00004123"/>
    </source>
</evidence>
<dbReference type="GO" id="GO:0005654">
    <property type="term" value="C:nucleoplasm"/>
    <property type="evidence" value="ECO:0007669"/>
    <property type="project" value="UniProtKB-ARBA"/>
</dbReference>
<protein>
    <submittedName>
        <fullName evidence="6">Breast cancer metastasis-suppressor 1 like protein</fullName>
    </submittedName>
</protein>
<dbReference type="GO" id="GO:0010468">
    <property type="term" value="P:regulation of gene expression"/>
    <property type="evidence" value="ECO:0007669"/>
    <property type="project" value="UniProtKB-ARBA"/>
</dbReference>
<dbReference type="Proteomes" id="UP000010556">
    <property type="component" value="Unassembled WGS sequence"/>
</dbReference>
<comment type="subcellular location">
    <subcellularLocation>
        <location evidence="1">Nucleus</location>
    </subcellularLocation>
</comment>
<keyword evidence="7" id="KW-1185">Reference proteome</keyword>
<organism evidence="6 7">
    <name type="scientific">Myotis davidii</name>
    <name type="common">David's myotis</name>
    <dbReference type="NCBI Taxonomy" id="225400"/>
    <lineage>
        <taxon>Eukaryota</taxon>
        <taxon>Metazoa</taxon>
        <taxon>Chordata</taxon>
        <taxon>Craniata</taxon>
        <taxon>Vertebrata</taxon>
        <taxon>Euteleostomi</taxon>
        <taxon>Mammalia</taxon>
        <taxon>Eutheria</taxon>
        <taxon>Laurasiatheria</taxon>
        <taxon>Chiroptera</taxon>
        <taxon>Yangochiroptera</taxon>
        <taxon>Vespertilionidae</taxon>
        <taxon>Myotis</taxon>
    </lineage>
</organism>
<dbReference type="AlphaFoldDB" id="L5LU77"/>
<keyword evidence="4" id="KW-0804">Transcription</keyword>
<evidence type="ECO:0000256" key="2">
    <source>
        <dbReference type="ARBA" id="ARBA00022491"/>
    </source>
</evidence>
<dbReference type="EMBL" id="KB107934">
    <property type="protein sequence ID" value="ELK29580.1"/>
    <property type="molecule type" value="Genomic_DNA"/>
</dbReference>
<dbReference type="InterPro" id="IPR013907">
    <property type="entry name" value="Sds3"/>
</dbReference>
<keyword evidence="2" id="KW-0678">Repressor</keyword>
<keyword evidence="3" id="KW-0805">Transcription regulation</keyword>